<evidence type="ECO:0000256" key="2">
    <source>
        <dbReference type="ARBA" id="ARBA00022729"/>
    </source>
</evidence>
<keyword evidence="3" id="KW-0378">Hydrolase</keyword>
<evidence type="ECO:0000256" key="3">
    <source>
        <dbReference type="ARBA" id="ARBA00022801"/>
    </source>
</evidence>
<reference evidence="8" key="1">
    <citation type="submission" date="2016-11" db="EMBL/GenBank/DDBJ databases">
        <authorList>
            <person name="Varghese N."/>
            <person name="Submissions S."/>
        </authorList>
    </citation>
    <scope>NUCLEOTIDE SEQUENCE [LARGE SCALE GENOMIC DNA]</scope>
    <source>
        <strain evidence="8">DSM 26134</strain>
    </source>
</reference>
<dbReference type="InterPro" id="IPR016287">
    <property type="entry name" value="Beta_agarase"/>
</dbReference>
<evidence type="ECO:0000313" key="8">
    <source>
        <dbReference type="Proteomes" id="UP000184474"/>
    </source>
</evidence>
<gene>
    <name evidence="7" type="ORF">SAMN04488028_10774</name>
</gene>
<dbReference type="EMBL" id="FRAA01000007">
    <property type="protein sequence ID" value="SHK67228.1"/>
    <property type="molecule type" value="Genomic_DNA"/>
</dbReference>
<organism evidence="7 8">
    <name type="scientific">Reichenbachiella agariperforans</name>
    <dbReference type="NCBI Taxonomy" id="156994"/>
    <lineage>
        <taxon>Bacteria</taxon>
        <taxon>Pseudomonadati</taxon>
        <taxon>Bacteroidota</taxon>
        <taxon>Cytophagia</taxon>
        <taxon>Cytophagales</taxon>
        <taxon>Reichenbachiellaceae</taxon>
        <taxon>Reichenbachiella</taxon>
    </lineage>
</organism>
<dbReference type="STRING" id="156994.SAMN04488028_10774"/>
<evidence type="ECO:0000259" key="6">
    <source>
        <dbReference type="PROSITE" id="PS51762"/>
    </source>
</evidence>
<accession>A0A1M6UDU5</accession>
<dbReference type="Proteomes" id="UP000184474">
    <property type="component" value="Unassembled WGS sequence"/>
</dbReference>
<evidence type="ECO:0000256" key="5">
    <source>
        <dbReference type="SAM" id="SignalP"/>
    </source>
</evidence>
<dbReference type="Gene3D" id="2.60.120.200">
    <property type="match status" value="1"/>
</dbReference>
<dbReference type="SUPFAM" id="SSF49899">
    <property type="entry name" value="Concanavalin A-like lectins/glucanases"/>
    <property type="match status" value="1"/>
</dbReference>
<keyword evidence="2 5" id="KW-0732">Signal</keyword>
<feature type="chain" id="PRO_5012974717" evidence="5">
    <location>
        <begin position="20"/>
        <end position="400"/>
    </location>
</feature>
<feature type="domain" description="GH16" evidence="6">
    <location>
        <begin position="26"/>
        <end position="283"/>
    </location>
</feature>
<sequence length="400" mass="45810">MKKTIVLCCLMVLVGICHAVPPLPPLGFRWVLQPEFSDEFNGDELNSDKWFDYYPGWQGRTPARFDPRALRLSGGYLQIESGVYKKPVKDYTMYGGAVVSKSSEAHFGYYECRFKASKIGMSTTFWLSNDKVPFEDTDCPRDSYSQELDIQECVGGNPAFPKMGKGMNSNTHYRYVKCEGGRENFISKGAGTTLDSEVSEEFHTYAAWWRDAEEVYFYADNAFFQSIKIRKDISEQPFDRPMHVNMVTETYDWQPAPSVKELKDKSINTSYYDWIRAYKLVPVDQKDAASEAIDLDLFENKIYLKEMPKTVFESKNISLEYVFASDENTKVVCKVVERVNKKAQTIQSMEWQVYAGYGHGQADLELDFTPTPSKTYQLELELVSSVSGDVLKKVSYDLSK</sequence>
<dbReference type="AlphaFoldDB" id="A0A1M6UDU5"/>
<dbReference type="PROSITE" id="PS51762">
    <property type="entry name" value="GH16_2"/>
    <property type="match status" value="1"/>
</dbReference>
<dbReference type="GO" id="GO:0033916">
    <property type="term" value="F:beta-agarase activity"/>
    <property type="evidence" value="ECO:0007669"/>
    <property type="project" value="InterPro"/>
</dbReference>
<evidence type="ECO:0000313" key="7">
    <source>
        <dbReference type="EMBL" id="SHK67228.1"/>
    </source>
</evidence>
<keyword evidence="4" id="KW-0326">Glycosidase</keyword>
<name>A0A1M6UDU5_REIAG</name>
<feature type="signal peptide" evidence="5">
    <location>
        <begin position="1"/>
        <end position="19"/>
    </location>
</feature>
<keyword evidence="8" id="KW-1185">Reference proteome</keyword>
<dbReference type="CDD" id="cd02178">
    <property type="entry name" value="GH16_beta_agarase"/>
    <property type="match status" value="1"/>
</dbReference>
<dbReference type="Pfam" id="PF00722">
    <property type="entry name" value="Glyco_hydro_16"/>
    <property type="match status" value="1"/>
</dbReference>
<evidence type="ECO:0000256" key="4">
    <source>
        <dbReference type="ARBA" id="ARBA00023295"/>
    </source>
</evidence>
<comment type="similarity">
    <text evidence="1">Belongs to the glycosyl hydrolase 16 family.</text>
</comment>
<dbReference type="GO" id="GO:0005975">
    <property type="term" value="P:carbohydrate metabolic process"/>
    <property type="evidence" value="ECO:0007669"/>
    <property type="project" value="InterPro"/>
</dbReference>
<dbReference type="InterPro" id="IPR000757">
    <property type="entry name" value="Beta-glucanase-like"/>
</dbReference>
<dbReference type="RefSeq" id="WP_170863824.1">
    <property type="nucleotide sequence ID" value="NZ_FRAA01000007.1"/>
</dbReference>
<dbReference type="InterPro" id="IPR013320">
    <property type="entry name" value="ConA-like_dom_sf"/>
</dbReference>
<evidence type="ECO:0000256" key="1">
    <source>
        <dbReference type="ARBA" id="ARBA00006865"/>
    </source>
</evidence>
<protein>
    <submittedName>
        <fullName evidence="7">Beta-glucanase, GH16 family</fullName>
    </submittedName>
</protein>
<proteinExistence type="inferred from homology"/>